<organism evidence="1 2">
    <name type="scientific">Gloeocapsopsis crepidinum LEGE 06123</name>
    <dbReference type="NCBI Taxonomy" id="588587"/>
    <lineage>
        <taxon>Bacteria</taxon>
        <taxon>Bacillati</taxon>
        <taxon>Cyanobacteriota</taxon>
        <taxon>Cyanophyceae</taxon>
        <taxon>Oscillatoriophycideae</taxon>
        <taxon>Chroococcales</taxon>
        <taxon>Chroococcaceae</taxon>
        <taxon>Gloeocapsopsis</taxon>
    </lineage>
</organism>
<dbReference type="RefSeq" id="WP_193931175.1">
    <property type="nucleotide sequence ID" value="NZ_CAWPMZ010000008.1"/>
</dbReference>
<name>A0ABR9UNU6_9CHRO</name>
<evidence type="ECO:0000313" key="2">
    <source>
        <dbReference type="Proteomes" id="UP000651156"/>
    </source>
</evidence>
<gene>
    <name evidence="1" type="ORF">IQ230_06185</name>
</gene>
<protein>
    <submittedName>
        <fullName evidence="1">Uncharacterized protein</fullName>
    </submittedName>
</protein>
<dbReference type="EMBL" id="JADEWN010000010">
    <property type="protein sequence ID" value="MBE9189957.1"/>
    <property type="molecule type" value="Genomic_DNA"/>
</dbReference>
<reference evidence="1 2" key="1">
    <citation type="submission" date="2020-10" db="EMBL/GenBank/DDBJ databases">
        <authorList>
            <person name="Castelo-Branco R."/>
            <person name="Eusebio N."/>
            <person name="Adriana R."/>
            <person name="Vieira A."/>
            <person name="Brugerolle De Fraissinette N."/>
            <person name="Rezende De Castro R."/>
            <person name="Schneider M.P."/>
            <person name="Vasconcelos V."/>
            <person name="Leao P.N."/>
        </authorList>
    </citation>
    <scope>NUCLEOTIDE SEQUENCE [LARGE SCALE GENOMIC DNA]</scope>
    <source>
        <strain evidence="1 2">LEGE 06123</strain>
    </source>
</reference>
<dbReference type="Proteomes" id="UP000651156">
    <property type="component" value="Unassembled WGS sequence"/>
</dbReference>
<comment type="caution">
    <text evidence="1">The sequence shown here is derived from an EMBL/GenBank/DDBJ whole genome shotgun (WGS) entry which is preliminary data.</text>
</comment>
<evidence type="ECO:0000313" key="1">
    <source>
        <dbReference type="EMBL" id="MBE9189957.1"/>
    </source>
</evidence>
<accession>A0ABR9UNU6</accession>
<proteinExistence type="predicted"/>
<keyword evidence="2" id="KW-1185">Reference proteome</keyword>
<sequence length="85" mass="9188">MTNQLSNYHAIATLKISCNGCCSLSHLLSKLSVAKKIIMQVFFHKAVSSIYILAIGNLGSQKPQTSVTYPLYLFSVRAIASANAP</sequence>